<keyword evidence="2" id="KW-0812">Transmembrane</keyword>
<dbReference type="GeneID" id="93356090"/>
<dbReference type="RefSeq" id="WP_123184763.1">
    <property type="nucleotide sequence ID" value="NZ_CANPEU010000012.1"/>
</dbReference>
<dbReference type="PROSITE" id="PS50005">
    <property type="entry name" value="TPR"/>
    <property type="match status" value="1"/>
</dbReference>
<keyword evidence="5" id="KW-1185">Reference proteome</keyword>
<evidence type="ECO:0000313" key="5">
    <source>
        <dbReference type="Proteomes" id="UP000309454"/>
    </source>
</evidence>
<comment type="caution">
    <text evidence="3">The sequence shown here is derived from an EMBL/GenBank/DDBJ whole genome shotgun (WGS) entry which is preliminary data.</text>
</comment>
<dbReference type="Proteomes" id="UP000309454">
    <property type="component" value="Unassembled WGS sequence"/>
</dbReference>
<evidence type="ECO:0000256" key="2">
    <source>
        <dbReference type="SAM" id="Phobius"/>
    </source>
</evidence>
<dbReference type="EMBL" id="SSTM01000001">
    <property type="protein sequence ID" value="TJW12384.1"/>
    <property type="molecule type" value="Genomic_DNA"/>
</dbReference>
<evidence type="ECO:0000313" key="4">
    <source>
        <dbReference type="EMBL" id="TJW12384.1"/>
    </source>
</evidence>
<accession>A0A3N0AE61</accession>
<feature type="transmembrane region" description="Helical" evidence="2">
    <location>
        <begin position="328"/>
        <end position="351"/>
    </location>
</feature>
<dbReference type="Pfam" id="PF13432">
    <property type="entry name" value="TPR_16"/>
    <property type="match status" value="1"/>
</dbReference>
<dbReference type="Pfam" id="PF13181">
    <property type="entry name" value="TPR_8"/>
    <property type="match status" value="2"/>
</dbReference>
<evidence type="ECO:0000313" key="3">
    <source>
        <dbReference type="EMBL" id="MBB3170380.1"/>
    </source>
</evidence>
<keyword evidence="1" id="KW-0802">TPR repeat</keyword>
<reference evidence="4 5" key="1">
    <citation type="submission" date="2019-04" db="EMBL/GenBank/DDBJ databases">
        <title>Microbes associate with the intestines of laboratory mice.</title>
        <authorList>
            <person name="Navarre W."/>
            <person name="Wong E."/>
            <person name="Huang K.C."/>
            <person name="Tropini C."/>
            <person name="Ng K."/>
            <person name="Yu B."/>
        </authorList>
    </citation>
    <scope>NUCLEOTIDE SEQUENCE [LARGE SCALE GENOMIC DNA]</scope>
    <source>
        <strain evidence="4 5">NM48_B13</strain>
    </source>
</reference>
<reference evidence="3 6" key="2">
    <citation type="submission" date="2020-08" db="EMBL/GenBank/DDBJ databases">
        <title>Sequencing the genomes of 1000 actinobacteria strains.</title>
        <authorList>
            <person name="Klenk H.-P."/>
        </authorList>
    </citation>
    <scope>NUCLEOTIDE SEQUENCE [LARGE SCALE GENOMIC DNA]</scope>
    <source>
        <strain evidence="3 6">DSM 22242</strain>
    </source>
</reference>
<dbReference type="InterPro" id="IPR011990">
    <property type="entry name" value="TPR-like_helical_dom_sf"/>
</dbReference>
<dbReference type="AlphaFoldDB" id="A0A3N0AE61"/>
<organism evidence="3 6">
    <name type="scientific">Parvibacter caecicola</name>
    <dbReference type="NCBI Taxonomy" id="747645"/>
    <lineage>
        <taxon>Bacteria</taxon>
        <taxon>Bacillati</taxon>
        <taxon>Actinomycetota</taxon>
        <taxon>Coriobacteriia</taxon>
        <taxon>Coriobacteriales</taxon>
        <taxon>Coriobacteriaceae</taxon>
        <taxon>Parvibacter</taxon>
    </lineage>
</organism>
<feature type="repeat" description="TPR" evidence="1">
    <location>
        <begin position="187"/>
        <end position="220"/>
    </location>
</feature>
<dbReference type="Proteomes" id="UP000530850">
    <property type="component" value="Unassembled WGS sequence"/>
</dbReference>
<dbReference type="OrthoDB" id="3176473at2"/>
<dbReference type="InterPro" id="IPR019734">
    <property type="entry name" value="TPR_rpt"/>
</dbReference>
<dbReference type="EMBL" id="JACHYA010000001">
    <property type="protein sequence ID" value="MBB3170380.1"/>
    <property type="molecule type" value="Genomic_DNA"/>
</dbReference>
<evidence type="ECO:0000313" key="6">
    <source>
        <dbReference type="Proteomes" id="UP000530850"/>
    </source>
</evidence>
<dbReference type="SMART" id="SM00028">
    <property type="entry name" value="TPR"/>
    <property type="match status" value="5"/>
</dbReference>
<dbReference type="PANTHER" id="PTHR12558:SF13">
    <property type="entry name" value="CELL DIVISION CYCLE PROTEIN 27 HOMOLOG"/>
    <property type="match status" value="1"/>
</dbReference>
<gene>
    <name evidence="4" type="ORF">E5982_01940</name>
    <name evidence="3" type="ORF">FHR31_000160</name>
</gene>
<dbReference type="Pfam" id="PF13176">
    <property type="entry name" value="TPR_7"/>
    <property type="match status" value="1"/>
</dbReference>
<sequence>MNKQLFDYANRQYQLRDYPTALIAFTECLQDASAPLAPGETGLLYHQIGNCLIKLNNPTEAIQAYTQASADPQYAAISTVECNLGMAYASLRDYEHAVRCFRLSVEEGGNETPYKAYMGMGNALMKLGKTAEAGVAFREAALDEANPDVTKALLNLGLCFMALDRPLDAVASYESALPFEMKPATKNKLYANLGQAYVAAGKMTEAVGAFEEALRDKTYFLSDAASVDYQRAIGVVAQGQADATQMLPVADVSGLDVAADGMPIGDGFAGAQDPFYYDDLPQDENFPGYLGMYDNATDGQDHFFNSTDKEIEQWSKGIAKKDRKRRNVGLKIAVAFIVVVILAAAALVFAYTQGYGYPTQEMVAKELFADPSAAADSLFSGATSPENAKTMTEFVAADPDARVDGVNRSMTESEVFVTATTDEGGQVTYRVSMVRDLASWKISNVELYFASQS</sequence>
<evidence type="ECO:0000256" key="1">
    <source>
        <dbReference type="PROSITE-ProRule" id="PRU00339"/>
    </source>
</evidence>
<proteinExistence type="predicted"/>
<keyword evidence="2" id="KW-1133">Transmembrane helix</keyword>
<keyword evidence="2" id="KW-0472">Membrane</keyword>
<dbReference type="PANTHER" id="PTHR12558">
    <property type="entry name" value="CELL DIVISION CYCLE 16,23,27"/>
    <property type="match status" value="1"/>
</dbReference>
<name>A0A3N0AE61_9ACTN</name>
<dbReference type="Gene3D" id="1.25.40.10">
    <property type="entry name" value="Tetratricopeptide repeat domain"/>
    <property type="match status" value="2"/>
</dbReference>
<dbReference type="SUPFAM" id="SSF48452">
    <property type="entry name" value="TPR-like"/>
    <property type="match status" value="1"/>
</dbReference>
<protein>
    <submittedName>
        <fullName evidence="3">Tetratricopeptide (TPR) repeat protein</fullName>
    </submittedName>
    <submittedName>
        <fullName evidence="4">Tetratricopeptide repeat protein</fullName>
    </submittedName>
</protein>